<feature type="compositionally biased region" description="Basic and acidic residues" evidence="5">
    <location>
        <begin position="120"/>
        <end position="131"/>
    </location>
</feature>
<dbReference type="NCBIfam" id="TIGR03445">
    <property type="entry name" value="mycothiol_MshB"/>
    <property type="match status" value="1"/>
</dbReference>
<sequence>MTGEGDIPDLCGLRVMAVHAHPDDETILTGGTLALLAAAGANVINVTCTLGEEGEIIGDLWQGLAAAQADQLGGYRAAELSNALGALGVAAGPVFLGGVGAWRDSGMEGSESFSHPRAFSRPDPRNDEAKSEQLAALIDAHRPQLVITYDPVGWYGHPDHIRAHTLTYAAAERARWAVPRIAWIVVPLSVLEDDVRAWEDPAASGRLLPEPPLRPAALGDLPGWPDEEVTHVVELPAHIRARRDAALAAHATQLQLHPDPTGDAAPTHLALTNNICQQLPVREHYVSFDLAGATNTVHDVGGAGRTWRRDPLVLDPESTRPVRGACMSADGEGATPPVWDGLVEDLEGARGGQPHE</sequence>
<reference evidence="6 7" key="1">
    <citation type="submission" date="2016-06" db="EMBL/GenBank/DDBJ databases">
        <title>Complete genome sequence of a saline-alkali tolerant type strain Dietzia timorensis ID05-A0528T.</title>
        <authorList>
            <person name="Wu X."/>
        </authorList>
    </citation>
    <scope>NUCLEOTIDE SEQUENCE [LARGE SCALE GENOMIC DNA]</scope>
    <source>
        <strain evidence="6 7">ID05-A0528</strain>
    </source>
</reference>
<keyword evidence="1" id="KW-0479">Metal-binding</keyword>
<accession>A0A173LKJ7</accession>
<dbReference type="Pfam" id="PF02585">
    <property type="entry name" value="PIG-L"/>
    <property type="match status" value="1"/>
</dbReference>
<dbReference type="InterPro" id="IPR017810">
    <property type="entry name" value="Mycothiol_biosynthesis_MshB"/>
</dbReference>
<dbReference type="SUPFAM" id="SSF102588">
    <property type="entry name" value="LmbE-like"/>
    <property type="match status" value="1"/>
</dbReference>
<dbReference type="GO" id="GO:0046872">
    <property type="term" value="F:metal ion binding"/>
    <property type="evidence" value="ECO:0007669"/>
    <property type="project" value="UniProtKB-KW"/>
</dbReference>
<dbReference type="InterPro" id="IPR024078">
    <property type="entry name" value="LmbE-like_dom_sf"/>
</dbReference>
<dbReference type="PANTHER" id="PTHR12993:SF26">
    <property type="entry name" value="1D-MYO-INOSITOL 2-ACETAMIDO-2-DEOXY-ALPHA-D-GLUCOPYRANOSIDE DEACETYLASE"/>
    <property type="match status" value="1"/>
</dbReference>
<dbReference type="RefSeq" id="WP_067478057.1">
    <property type="nucleotide sequence ID" value="NZ_CP015961.1"/>
</dbReference>
<name>A0A173LKJ7_9ACTN</name>
<dbReference type="STRING" id="499555.BJL86_2048"/>
<dbReference type="Gene3D" id="3.40.50.10320">
    <property type="entry name" value="LmbE-like"/>
    <property type="match status" value="1"/>
</dbReference>
<dbReference type="EMBL" id="CP015961">
    <property type="protein sequence ID" value="ANI92815.1"/>
    <property type="molecule type" value="Genomic_DNA"/>
</dbReference>
<evidence type="ECO:0000256" key="4">
    <source>
        <dbReference type="NCBIfam" id="TIGR03445"/>
    </source>
</evidence>
<protein>
    <recommendedName>
        <fullName evidence="4">N-acetyl-1-D-myo-inositol-2-amino-2-deoxy-alpha-D-glucopyranoside deacetylase</fullName>
        <ecNumber evidence="4">3.5.1.103</ecNumber>
    </recommendedName>
</protein>
<gene>
    <name evidence="6" type="ORF">BJL86_2048</name>
</gene>
<feature type="region of interest" description="Disordered" evidence="5">
    <location>
        <begin position="107"/>
        <end position="131"/>
    </location>
</feature>
<keyword evidence="2" id="KW-0378">Hydrolase</keyword>
<evidence type="ECO:0000313" key="7">
    <source>
        <dbReference type="Proteomes" id="UP000186104"/>
    </source>
</evidence>
<proteinExistence type="predicted"/>
<dbReference type="GO" id="GO:0010125">
    <property type="term" value="P:mycothiol biosynthetic process"/>
    <property type="evidence" value="ECO:0007669"/>
    <property type="project" value="UniProtKB-UniRule"/>
</dbReference>
<dbReference type="AlphaFoldDB" id="A0A173LKJ7"/>
<dbReference type="Proteomes" id="UP000186104">
    <property type="component" value="Chromosome"/>
</dbReference>
<evidence type="ECO:0000256" key="1">
    <source>
        <dbReference type="ARBA" id="ARBA00022723"/>
    </source>
</evidence>
<dbReference type="EC" id="3.5.1.103" evidence="4"/>
<keyword evidence="7" id="KW-1185">Reference proteome</keyword>
<evidence type="ECO:0000256" key="2">
    <source>
        <dbReference type="ARBA" id="ARBA00022801"/>
    </source>
</evidence>
<dbReference type="KEGG" id="dtm:BJL86_2048"/>
<dbReference type="OrthoDB" id="158614at2"/>
<evidence type="ECO:0000256" key="5">
    <source>
        <dbReference type="SAM" id="MobiDB-lite"/>
    </source>
</evidence>
<organism evidence="6 7">
    <name type="scientific">Dietzia timorensis</name>
    <dbReference type="NCBI Taxonomy" id="499555"/>
    <lineage>
        <taxon>Bacteria</taxon>
        <taxon>Bacillati</taxon>
        <taxon>Actinomycetota</taxon>
        <taxon>Actinomycetes</taxon>
        <taxon>Mycobacteriales</taxon>
        <taxon>Dietziaceae</taxon>
        <taxon>Dietzia</taxon>
    </lineage>
</organism>
<keyword evidence="3" id="KW-0862">Zinc</keyword>
<dbReference type="GO" id="GO:0035595">
    <property type="term" value="F:N-acetylglucosaminylinositol deacetylase activity"/>
    <property type="evidence" value="ECO:0007669"/>
    <property type="project" value="UniProtKB-EC"/>
</dbReference>
<dbReference type="InterPro" id="IPR003737">
    <property type="entry name" value="GlcNAc_PI_deacetylase-related"/>
</dbReference>
<evidence type="ECO:0000256" key="3">
    <source>
        <dbReference type="ARBA" id="ARBA00022833"/>
    </source>
</evidence>
<dbReference type="PANTHER" id="PTHR12993">
    <property type="entry name" value="N-ACETYLGLUCOSAMINYL-PHOSPHATIDYLINOSITOL DE-N-ACETYLASE-RELATED"/>
    <property type="match status" value="1"/>
</dbReference>
<evidence type="ECO:0000313" key="6">
    <source>
        <dbReference type="EMBL" id="ANI92815.1"/>
    </source>
</evidence>